<reference evidence="2" key="1">
    <citation type="submission" date="2022-12" db="EMBL/GenBank/DDBJ databases">
        <authorList>
            <person name="Petersen C."/>
        </authorList>
    </citation>
    <scope>NUCLEOTIDE SEQUENCE</scope>
    <source>
        <strain evidence="2">IBT 21472</strain>
    </source>
</reference>
<dbReference type="EMBL" id="JAPZBO010000003">
    <property type="protein sequence ID" value="KAJ5321144.1"/>
    <property type="molecule type" value="Genomic_DNA"/>
</dbReference>
<dbReference type="InterPro" id="IPR001763">
    <property type="entry name" value="Rhodanese-like_dom"/>
</dbReference>
<protein>
    <submittedName>
        <fullName evidence="2">Arsenate reductase (Arc2)</fullName>
    </submittedName>
</protein>
<comment type="caution">
    <text evidence="2">The sequence shown here is derived from an EMBL/GenBank/DDBJ whole genome shotgun (WGS) entry which is preliminary data.</text>
</comment>
<accession>A0A9W9U6R5</accession>
<sequence length="109" mass="12326">MAAPDVPRTPWHTAYPAPTSEVDALPRQELLRWIKEGKMPGKDYVLVDVRRNDFEGGTIRGSVNLPAQSLYPTRPALYTLFASSGVKHVIWYCGKTWMISLDQSRPVRV</sequence>
<evidence type="ECO:0000313" key="2">
    <source>
        <dbReference type="EMBL" id="KAJ5321144.1"/>
    </source>
</evidence>
<name>A0A9W9U6R5_9EURO</name>
<dbReference type="Proteomes" id="UP001147746">
    <property type="component" value="Unassembled WGS sequence"/>
</dbReference>
<keyword evidence="3" id="KW-1185">Reference proteome</keyword>
<dbReference type="AlphaFoldDB" id="A0A9W9U6R5"/>
<dbReference type="PROSITE" id="PS50206">
    <property type="entry name" value="RHODANESE_3"/>
    <property type="match status" value="1"/>
</dbReference>
<gene>
    <name evidence="2" type="ORF">N7476_004146</name>
</gene>
<reference evidence="2" key="2">
    <citation type="journal article" date="2023" name="IMA Fungus">
        <title>Comparative genomic study of the Penicillium genus elucidates a diverse pangenome and 15 lateral gene transfer events.</title>
        <authorList>
            <person name="Petersen C."/>
            <person name="Sorensen T."/>
            <person name="Nielsen M.R."/>
            <person name="Sondergaard T.E."/>
            <person name="Sorensen J.L."/>
            <person name="Fitzpatrick D.A."/>
            <person name="Frisvad J.C."/>
            <person name="Nielsen K.L."/>
        </authorList>
    </citation>
    <scope>NUCLEOTIDE SEQUENCE</scope>
    <source>
        <strain evidence="2">IBT 21472</strain>
    </source>
</reference>
<evidence type="ECO:0000313" key="3">
    <source>
        <dbReference type="Proteomes" id="UP001147746"/>
    </source>
</evidence>
<dbReference type="InterPro" id="IPR036873">
    <property type="entry name" value="Rhodanese-like_dom_sf"/>
</dbReference>
<feature type="domain" description="Rhodanese" evidence="1">
    <location>
        <begin position="40"/>
        <end position="70"/>
    </location>
</feature>
<dbReference type="Gene3D" id="3.40.250.10">
    <property type="entry name" value="Rhodanese-like domain"/>
    <property type="match status" value="1"/>
</dbReference>
<organism evidence="2 3">
    <name type="scientific">Penicillium atrosanguineum</name>
    <dbReference type="NCBI Taxonomy" id="1132637"/>
    <lineage>
        <taxon>Eukaryota</taxon>
        <taxon>Fungi</taxon>
        <taxon>Dikarya</taxon>
        <taxon>Ascomycota</taxon>
        <taxon>Pezizomycotina</taxon>
        <taxon>Eurotiomycetes</taxon>
        <taxon>Eurotiomycetidae</taxon>
        <taxon>Eurotiales</taxon>
        <taxon>Aspergillaceae</taxon>
        <taxon>Penicillium</taxon>
    </lineage>
</organism>
<dbReference type="Pfam" id="PF00581">
    <property type="entry name" value="Rhodanese"/>
    <property type="match status" value="1"/>
</dbReference>
<proteinExistence type="predicted"/>
<dbReference type="SUPFAM" id="SSF52821">
    <property type="entry name" value="Rhodanese/Cell cycle control phosphatase"/>
    <property type="match status" value="1"/>
</dbReference>
<evidence type="ECO:0000259" key="1">
    <source>
        <dbReference type="PROSITE" id="PS50206"/>
    </source>
</evidence>